<gene>
    <name evidence="2" type="ORF">VCHENC02_3194</name>
</gene>
<sequence length="37" mass="4318">MKREESMWKKDWADAAVVVAWVAVWSTLVYFVPLTGF</sequence>
<evidence type="ECO:0000256" key="1">
    <source>
        <dbReference type="SAM" id="Phobius"/>
    </source>
</evidence>
<dbReference type="Proteomes" id="UP000008367">
    <property type="component" value="Unassembled WGS sequence"/>
</dbReference>
<keyword evidence="1" id="KW-0812">Transmembrane</keyword>
<comment type="caution">
    <text evidence="2">The sequence shown here is derived from an EMBL/GenBank/DDBJ whole genome shotgun (WGS) entry which is preliminary data.</text>
</comment>
<name>A0A454CXL4_VIBHA</name>
<keyword evidence="1" id="KW-0472">Membrane</keyword>
<organism evidence="2 3">
    <name type="scientific">Vibrio harveyi</name>
    <name type="common">Beneckea harveyi</name>
    <dbReference type="NCBI Taxonomy" id="669"/>
    <lineage>
        <taxon>Bacteria</taxon>
        <taxon>Pseudomonadati</taxon>
        <taxon>Pseudomonadota</taxon>
        <taxon>Gammaproteobacteria</taxon>
        <taxon>Vibrionales</taxon>
        <taxon>Vibrionaceae</taxon>
        <taxon>Vibrio</taxon>
    </lineage>
</organism>
<accession>A0A454CXL4</accession>
<reference evidence="2 3" key="1">
    <citation type="submission" date="2012-10" db="EMBL/GenBank/DDBJ databases">
        <title>Genome sequence of Vibrio Cholerae HENC-02.</title>
        <authorList>
            <person name="Eppinger M."/>
            <person name="Hasan N.A."/>
            <person name="Sengamalay N."/>
            <person name="Hine E."/>
            <person name="Su Q."/>
            <person name="Daugherty S.C."/>
            <person name="Young S."/>
            <person name="Sadzewicz L."/>
            <person name="Tallon L."/>
            <person name="Cebula T.A."/>
            <person name="Ravel J."/>
            <person name="Colwell R.R."/>
        </authorList>
    </citation>
    <scope>NUCLEOTIDE SEQUENCE [LARGE SCALE GENOMIC DNA]</scope>
    <source>
        <strain evidence="2 3">HENC-02</strain>
    </source>
</reference>
<protein>
    <submittedName>
        <fullName evidence="2">Putative membrane protein</fullName>
    </submittedName>
</protein>
<dbReference type="EMBL" id="AJSR01001323">
    <property type="protein sequence ID" value="EKM31135.1"/>
    <property type="molecule type" value="Genomic_DNA"/>
</dbReference>
<evidence type="ECO:0000313" key="3">
    <source>
        <dbReference type="Proteomes" id="UP000008367"/>
    </source>
</evidence>
<evidence type="ECO:0000313" key="2">
    <source>
        <dbReference type="EMBL" id="EKM31135.1"/>
    </source>
</evidence>
<dbReference type="AlphaFoldDB" id="A0A454CXL4"/>
<proteinExistence type="predicted"/>
<keyword evidence="1" id="KW-1133">Transmembrane helix</keyword>
<feature type="transmembrane region" description="Helical" evidence="1">
    <location>
        <begin position="12"/>
        <end position="32"/>
    </location>
</feature>